<name>A0A4R4T9Z0_9ACTN</name>
<accession>A0A4R4T9Z0</accession>
<dbReference type="Pfam" id="PF13460">
    <property type="entry name" value="NAD_binding_10"/>
    <property type="match status" value="1"/>
</dbReference>
<dbReference type="AlphaFoldDB" id="A0A4R4T9Z0"/>
<protein>
    <submittedName>
        <fullName evidence="2">SDR family oxidoreductase</fullName>
    </submittedName>
</protein>
<dbReference type="InterPro" id="IPR036291">
    <property type="entry name" value="NAD(P)-bd_dom_sf"/>
</dbReference>
<dbReference type="OrthoDB" id="3763081at2"/>
<sequence>MKIAVFGATGGTGSVVVRQLLEAGRDVRATTRGLDAAARLRAAGAEAVQLDLVSASPTEVEAALGGCDVVINAAAGRTTSGRTARKVDRDGIIRAIDAAERAGVGRWIQISMMGSDNPKRIPFFLRRVAAAKGQADDHLVRSGLVWTVIRPPWLNGGGPTGYVTVARNLDGGSLSRGDLAAVAVACLDEPATHRRLFDLSGGGVPMDQALASVAELS</sequence>
<comment type="caution">
    <text evidence="2">The sequence shown here is derived from an EMBL/GenBank/DDBJ whole genome shotgun (WGS) entry which is preliminary data.</text>
</comment>
<organism evidence="2 3">
    <name type="scientific">Streptomyces hainanensis</name>
    <dbReference type="NCBI Taxonomy" id="402648"/>
    <lineage>
        <taxon>Bacteria</taxon>
        <taxon>Bacillati</taxon>
        <taxon>Actinomycetota</taxon>
        <taxon>Actinomycetes</taxon>
        <taxon>Kitasatosporales</taxon>
        <taxon>Streptomycetaceae</taxon>
        <taxon>Streptomyces</taxon>
    </lineage>
</organism>
<dbReference type="EMBL" id="SMKI01000162">
    <property type="protein sequence ID" value="TDC74148.1"/>
    <property type="molecule type" value="Genomic_DNA"/>
</dbReference>
<dbReference type="PANTHER" id="PTHR15020">
    <property type="entry name" value="FLAVIN REDUCTASE-RELATED"/>
    <property type="match status" value="1"/>
</dbReference>
<dbReference type="RefSeq" id="WP_132818866.1">
    <property type="nucleotide sequence ID" value="NZ_SMKI01000162.1"/>
</dbReference>
<gene>
    <name evidence="2" type="ORF">E1283_16795</name>
</gene>
<dbReference type="InterPro" id="IPR016040">
    <property type="entry name" value="NAD(P)-bd_dom"/>
</dbReference>
<dbReference type="PANTHER" id="PTHR15020:SF50">
    <property type="entry name" value="UPF0659 PROTEIN YMR090W"/>
    <property type="match status" value="1"/>
</dbReference>
<dbReference type="Proteomes" id="UP000295345">
    <property type="component" value="Unassembled WGS sequence"/>
</dbReference>
<evidence type="ECO:0000259" key="1">
    <source>
        <dbReference type="Pfam" id="PF13460"/>
    </source>
</evidence>
<evidence type="ECO:0000313" key="3">
    <source>
        <dbReference type="Proteomes" id="UP000295345"/>
    </source>
</evidence>
<dbReference type="CDD" id="cd05243">
    <property type="entry name" value="SDR_a5"/>
    <property type="match status" value="1"/>
</dbReference>
<dbReference type="Gene3D" id="3.40.50.720">
    <property type="entry name" value="NAD(P)-binding Rossmann-like Domain"/>
    <property type="match status" value="1"/>
</dbReference>
<proteinExistence type="predicted"/>
<reference evidence="2 3" key="1">
    <citation type="submission" date="2019-03" db="EMBL/GenBank/DDBJ databases">
        <title>Draft genome sequences of novel Actinobacteria.</title>
        <authorList>
            <person name="Sahin N."/>
            <person name="Ay H."/>
            <person name="Saygin H."/>
        </authorList>
    </citation>
    <scope>NUCLEOTIDE SEQUENCE [LARGE SCALE GENOMIC DNA]</scope>
    <source>
        <strain evidence="2 3">DSM 41900</strain>
    </source>
</reference>
<feature type="domain" description="NAD(P)-binding" evidence="1">
    <location>
        <begin position="7"/>
        <end position="190"/>
    </location>
</feature>
<keyword evidence="3" id="KW-1185">Reference proteome</keyword>
<dbReference type="SUPFAM" id="SSF51735">
    <property type="entry name" value="NAD(P)-binding Rossmann-fold domains"/>
    <property type="match status" value="1"/>
</dbReference>
<evidence type="ECO:0000313" key="2">
    <source>
        <dbReference type="EMBL" id="TDC74148.1"/>
    </source>
</evidence>